<dbReference type="CDD" id="cd01994">
    <property type="entry name" value="AANH_PF0828-like"/>
    <property type="match status" value="1"/>
</dbReference>
<dbReference type="SUPFAM" id="SSF52402">
    <property type="entry name" value="Adenine nucleotide alpha hydrolases-like"/>
    <property type="match status" value="1"/>
</dbReference>
<dbReference type="Gene3D" id="3.40.50.620">
    <property type="entry name" value="HUPs"/>
    <property type="match status" value="1"/>
</dbReference>
<keyword evidence="3" id="KW-1185">Reference proteome</keyword>
<sequence>MAKRIALSWSGGKDSCMALERLVAAGYEVALLVTTVPQELNRTFAHGEKTEMIEQQSDSLSIPVHFIRCSLNAYTETFIEDLVQLKSRYGLDGIAFGDIYLEGHRQWGEEVAAAAGLEALYPLWCRPEDSVKLLTAFIELGYKAAVIRIRKDVLDDSWLGKELDQNFLEAIQQQTVCPLGENGEFHTFVWDGPLFQYPVRFTYGQILSQDSSQRLEIHPLI</sequence>
<comment type="caution">
    <text evidence="2">The sequence shown here is derived from an EMBL/GenBank/DDBJ whole genome shotgun (WGS) entry which is preliminary data.</text>
</comment>
<name>A0ABR5ARF1_BACBA</name>
<dbReference type="RefSeq" id="WP_041101481.1">
    <property type="nucleotide sequence ID" value="NZ_JARTHD010000039.1"/>
</dbReference>
<evidence type="ECO:0000259" key="1">
    <source>
        <dbReference type="Pfam" id="PF01902"/>
    </source>
</evidence>
<dbReference type="Gene3D" id="3.90.1490.10">
    <property type="entry name" value="putative n-type atp pyrophosphatase, domain 2"/>
    <property type="match status" value="1"/>
</dbReference>
<reference evidence="2 3" key="1">
    <citation type="submission" date="2015-01" db="EMBL/GenBank/DDBJ databases">
        <title>Genome Assembly of Bacillus badius MTCC 1458.</title>
        <authorList>
            <person name="Verma A."/>
            <person name="Khatri I."/>
            <person name="Mual P."/>
            <person name="Subramanian S."/>
            <person name="Krishnamurthi S."/>
        </authorList>
    </citation>
    <scope>NUCLEOTIDE SEQUENCE [LARGE SCALE GENOMIC DNA]</scope>
    <source>
        <strain evidence="2 3">MTCC 1458</strain>
    </source>
</reference>
<accession>A0ABR5ARF1</accession>
<dbReference type="NCBIfam" id="TIGR00290">
    <property type="entry name" value="MJ0570_dom"/>
    <property type="match status" value="1"/>
</dbReference>
<proteinExistence type="predicted"/>
<dbReference type="PANTHER" id="PTHR12196:SF2">
    <property type="entry name" value="DIPHTHINE--AMMONIA LIGASE"/>
    <property type="match status" value="1"/>
</dbReference>
<evidence type="ECO:0000313" key="2">
    <source>
        <dbReference type="EMBL" id="KIL76921.1"/>
    </source>
</evidence>
<organism evidence="2 3">
    <name type="scientific">Bacillus badius</name>
    <dbReference type="NCBI Taxonomy" id="1455"/>
    <lineage>
        <taxon>Bacteria</taxon>
        <taxon>Bacillati</taxon>
        <taxon>Bacillota</taxon>
        <taxon>Bacilli</taxon>
        <taxon>Bacillales</taxon>
        <taxon>Bacillaceae</taxon>
        <taxon>Pseudobacillus</taxon>
    </lineage>
</organism>
<dbReference type="Pfam" id="PF01902">
    <property type="entry name" value="Diphthami_syn_2"/>
    <property type="match status" value="1"/>
</dbReference>
<feature type="domain" description="Diphthamide synthase" evidence="1">
    <location>
        <begin position="4"/>
        <end position="200"/>
    </location>
</feature>
<dbReference type="InterPro" id="IPR002761">
    <property type="entry name" value="Diphthami_syn_dom"/>
</dbReference>
<protein>
    <recommendedName>
        <fullName evidence="1">Diphthamide synthase domain-containing protein</fullName>
    </recommendedName>
</protein>
<dbReference type="EMBL" id="JXLP01000019">
    <property type="protein sequence ID" value="KIL76921.1"/>
    <property type="molecule type" value="Genomic_DNA"/>
</dbReference>
<dbReference type="PANTHER" id="PTHR12196">
    <property type="entry name" value="DOMAIN OF UNKNOWN FUNCTION 71 DUF71 -CONTAINING PROTEIN"/>
    <property type="match status" value="1"/>
</dbReference>
<dbReference type="Proteomes" id="UP000031982">
    <property type="component" value="Unassembled WGS sequence"/>
</dbReference>
<gene>
    <name evidence="2" type="ORF">SD77_1881</name>
</gene>
<dbReference type="InterPro" id="IPR014729">
    <property type="entry name" value="Rossmann-like_a/b/a_fold"/>
</dbReference>
<dbReference type="InterPro" id="IPR030662">
    <property type="entry name" value="DPH6/MJ0570"/>
</dbReference>
<evidence type="ECO:0000313" key="3">
    <source>
        <dbReference type="Proteomes" id="UP000031982"/>
    </source>
</evidence>